<dbReference type="RefSeq" id="WP_065543071.1">
    <property type="nucleotide sequence ID" value="NZ_CP015405.2"/>
</dbReference>
<dbReference type="EMBL" id="CP015405">
    <property type="protein sequence ID" value="ANU76917.1"/>
    <property type="molecule type" value="Genomic_DNA"/>
</dbReference>
<sequence length="318" mass="33868">MDFFTNFFVAAVLAGTPLLFGILGEIINEKSGHLNLGVEGMMSIGACAGFMMGYKTDNLLLALAAAFAAGMLGALIYAVLTVTFMADQNVTGLTLTIFGIGLSNFFGDFVREKTGAASLKLPAGILDSLGKVDIPVLSDIPVLGKLFFNYNIFVYLGIVAAILCGIYLHRTKAGLNIRAVGENPAAADAAGLPVTRLKYMNLMLGGGICGIGGAYCSMIICNGVWISNCVNGLGWIAVALVIFATWNPNKAVFAALVFGAFSVLKYYVPKSVIKIPDSIFDMVPFFMTILVLIVTSIRSSKENSQPQSCGVNYFREER</sequence>
<organism evidence="7 8">
    <name type="scientific">Blautia pseudococcoides</name>
    <dbReference type="NCBI Taxonomy" id="1796616"/>
    <lineage>
        <taxon>Bacteria</taxon>
        <taxon>Bacillati</taxon>
        <taxon>Bacillota</taxon>
        <taxon>Clostridia</taxon>
        <taxon>Lachnospirales</taxon>
        <taxon>Lachnospiraceae</taxon>
        <taxon>Blautia</taxon>
    </lineage>
</organism>
<keyword evidence="4 6" id="KW-1133">Transmembrane helix</keyword>
<dbReference type="GO" id="GO:0022857">
    <property type="term" value="F:transmembrane transporter activity"/>
    <property type="evidence" value="ECO:0007669"/>
    <property type="project" value="InterPro"/>
</dbReference>
<keyword evidence="8" id="KW-1185">Reference proteome</keyword>
<keyword evidence="3 6" id="KW-0812">Transmembrane</keyword>
<feature type="transmembrane region" description="Helical" evidence="6">
    <location>
        <begin position="92"/>
        <end position="110"/>
    </location>
</feature>
<dbReference type="OrthoDB" id="9792579at2"/>
<protein>
    <submittedName>
        <fullName evidence="7">ABC transporter permease</fullName>
    </submittedName>
</protein>
<dbReference type="InterPro" id="IPR001851">
    <property type="entry name" value="ABC_transp_permease"/>
</dbReference>
<feature type="transmembrane region" description="Helical" evidence="6">
    <location>
        <begin position="6"/>
        <end position="27"/>
    </location>
</feature>
<dbReference type="GO" id="GO:0005886">
    <property type="term" value="C:plasma membrane"/>
    <property type="evidence" value="ECO:0007669"/>
    <property type="project" value="UniProtKB-SubCell"/>
</dbReference>
<evidence type="ECO:0000313" key="7">
    <source>
        <dbReference type="EMBL" id="ANU76917.1"/>
    </source>
</evidence>
<dbReference type="PANTHER" id="PTHR43370:SF2">
    <property type="entry name" value="ABC TRANSPORTER PERMEASE PROTEIN"/>
    <property type="match status" value="1"/>
</dbReference>
<evidence type="ECO:0000256" key="4">
    <source>
        <dbReference type="ARBA" id="ARBA00022989"/>
    </source>
</evidence>
<evidence type="ECO:0000256" key="1">
    <source>
        <dbReference type="ARBA" id="ARBA00004651"/>
    </source>
</evidence>
<feature type="transmembrane region" description="Helical" evidence="6">
    <location>
        <begin position="202"/>
        <end position="220"/>
    </location>
</feature>
<evidence type="ECO:0000256" key="6">
    <source>
        <dbReference type="SAM" id="Phobius"/>
    </source>
</evidence>
<feature type="transmembrane region" description="Helical" evidence="6">
    <location>
        <begin position="279"/>
        <end position="297"/>
    </location>
</feature>
<comment type="subcellular location">
    <subcellularLocation>
        <location evidence="1">Cell membrane</location>
        <topology evidence="1">Multi-pass membrane protein</topology>
    </subcellularLocation>
</comment>
<gene>
    <name evidence="7" type="ORF">A4V09_14815</name>
</gene>
<keyword evidence="5 6" id="KW-0472">Membrane</keyword>
<accession>A0A1C7IB87</accession>
<dbReference type="CDD" id="cd06580">
    <property type="entry name" value="TM_PBP1_transp_TpRbsC_like"/>
    <property type="match status" value="1"/>
</dbReference>
<dbReference type="AlphaFoldDB" id="A0A1C7IB87"/>
<dbReference type="Proteomes" id="UP000092574">
    <property type="component" value="Chromosome"/>
</dbReference>
<dbReference type="KEGG" id="byl:A4V09_14815"/>
<dbReference type="STRING" id="1796616.A4V09_14815"/>
<proteinExistence type="predicted"/>
<evidence type="ECO:0000256" key="2">
    <source>
        <dbReference type="ARBA" id="ARBA00022475"/>
    </source>
</evidence>
<reference evidence="7" key="1">
    <citation type="submission" date="2017-04" db="EMBL/GenBank/DDBJ databases">
        <title>Complete Genome Sequences of Twelve Strains of a Stable Defined Moderately Diverse Mouse Microbiota 2 (sDMDMm2).</title>
        <authorList>
            <person name="Uchimura Y."/>
            <person name="Wyss M."/>
            <person name="Brugiroux S."/>
            <person name="Limenitakis J.P."/>
            <person name="Stecher B."/>
            <person name="McCoy K.D."/>
            <person name="Macpherson A.J."/>
        </authorList>
    </citation>
    <scope>NUCLEOTIDE SEQUENCE</scope>
    <source>
        <strain evidence="7">YL58</strain>
    </source>
</reference>
<evidence type="ECO:0000313" key="8">
    <source>
        <dbReference type="Proteomes" id="UP000092574"/>
    </source>
</evidence>
<keyword evidence="2" id="KW-1003">Cell membrane</keyword>
<feature type="transmembrane region" description="Helical" evidence="6">
    <location>
        <begin position="60"/>
        <end position="80"/>
    </location>
</feature>
<name>A0A1C7IB87_9FIRM</name>
<feature type="transmembrane region" description="Helical" evidence="6">
    <location>
        <begin position="147"/>
        <end position="168"/>
    </location>
</feature>
<dbReference type="Pfam" id="PF02653">
    <property type="entry name" value="BPD_transp_2"/>
    <property type="match status" value="1"/>
</dbReference>
<dbReference type="PANTHER" id="PTHR43370">
    <property type="entry name" value="SUGAR ABC TRANSPORTER INTEGRAL MEMBRANE PROTEIN-RELATED"/>
    <property type="match status" value="1"/>
</dbReference>
<evidence type="ECO:0000256" key="3">
    <source>
        <dbReference type="ARBA" id="ARBA00022692"/>
    </source>
</evidence>
<evidence type="ECO:0000256" key="5">
    <source>
        <dbReference type="ARBA" id="ARBA00023136"/>
    </source>
</evidence>